<evidence type="ECO:0000256" key="3">
    <source>
        <dbReference type="ARBA" id="ARBA00023163"/>
    </source>
</evidence>
<keyword evidence="2" id="KW-0238">DNA-binding</keyword>
<evidence type="ECO:0000256" key="1">
    <source>
        <dbReference type="ARBA" id="ARBA00023015"/>
    </source>
</evidence>
<accession>A0AAV9D3J0</accession>
<organism evidence="6 7">
    <name type="scientific">Acorus calamus</name>
    <name type="common">Sweet flag</name>
    <dbReference type="NCBI Taxonomy" id="4465"/>
    <lineage>
        <taxon>Eukaryota</taxon>
        <taxon>Viridiplantae</taxon>
        <taxon>Streptophyta</taxon>
        <taxon>Embryophyta</taxon>
        <taxon>Tracheophyta</taxon>
        <taxon>Spermatophyta</taxon>
        <taxon>Magnoliopsida</taxon>
        <taxon>Liliopsida</taxon>
        <taxon>Acoraceae</taxon>
        <taxon>Acorus</taxon>
    </lineage>
</organism>
<reference evidence="6" key="2">
    <citation type="submission" date="2023-06" db="EMBL/GenBank/DDBJ databases">
        <authorList>
            <person name="Ma L."/>
            <person name="Liu K.-W."/>
            <person name="Li Z."/>
            <person name="Hsiao Y.-Y."/>
            <person name="Qi Y."/>
            <person name="Fu T."/>
            <person name="Tang G."/>
            <person name="Zhang D."/>
            <person name="Sun W.-H."/>
            <person name="Liu D.-K."/>
            <person name="Li Y."/>
            <person name="Chen G.-Z."/>
            <person name="Liu X.-D."/>
            <person name="Liao X.-Y."/>
            <person name="Jiang Y.-T."/>
            <person name="Yu X."/>
            <person name="Hao Y."/>
            <person name="Huang J."/>
            <person name="Zhao X.-W."/>
            <person name="Ke S."/>
            <person name="Chen Y.-Y."/>
            <person name="Wu W.-L."/>
            <person name="Hsu J.-L."/>
            <person name="Lin Y.-F."/>
            <person name="Huang M.-D."/>
            <person name="Li C.-Y."/>
            <person name="Huang L."/>
            <person name="Wang Z.-W."/>
            <person name="Zhao X."/>
            <person name="Zhong W.-Y."/>
            <person name="Peng D.-H."/>
            <person name="Ahmad S."/>
            <person name="Lan S."/>
            <person name="Zhang J.-S."/>
            <person name="Tsai W.-C."/>
            <person name="Van De Peer Y."/>
            <person name="Liu Z.-J."/>
        </authorList>
    </citation>
    <scope>NUCLEOTIDE SEQUENCE</scope>
    <source>
        <strain evidence="6">CP</strain>
        <tissue evidence="6">Leaves</tissue>
    </source>
</reference>
<keyword evidence="4" id="KW-0539">Nucleus</keyword>
<feature type="domain" description="NAC" evidence="5">
    <location>
        <begin position="1"/>
        <end position="145"/>
    </location>
</feature>
<name>A0AAV9D3J0_ACOCL</name>
<dbReference type="PANTHER" id="PTHR31079:SF2">
    <property type="entry name" value="NAC DOMAIN CONTAINING PROTEIN 44-RELATED"/>
    <property type="match status" value="1"/>
</dbReference>
<keyword evidence="3" id="KW-0804">Transcription</keyword>
<dbReference type="GO" id="GO:0003700">
    <property type="term" value="F:DNA-binding transcription factor activity"/>
    <property type="evidence" value="ECO:0007669"/>
    <property type="project" value="InterPro"/>
</dbReference>
<dbReference type="EMBL" id="JAUJYO010000016">
    <property type="protein sequence ID" value="KAK1294698.1"/>
    <property type="molecule type" value="Genomic_DNA"/>
</dbReference>
<keyword evidence="1" id="KW-0805">Transcription regulation</keyword>
<evidence type="ECO:0000256" key="2">
    <source>
        <dbReference type="ARBA" id="ARBA00023125"/>
    </source>
</evidence>
<sequence length="159" mass="18511">MNDSKSHLFIDEFIPTLDEQDGICYTHPQNLPGVKKDGGSVHFFHRAANAYSTGQRKRRKIHNKHGVPAEHIRWHKTGKTKPVIDNGIQKGFKKIMVLYRSSKRVPSPIEPIGLCINIILGVKKMKKMVNLWSPKFSTKCRQKRQKRPSWNWLKRNLIF</sequence>
<dbReference type="Proteomes" id="UP001180020">
    <property type="component" value="Unassembled WGS sequence"/>
</dbReference>
<dbReference type="PROSITE" id="PS51005">
    <property type="entry name" value="NAC"/>
    <property type="match status" value="1"/>
</dbReference>
<dbReference type="Gene3D" id="2.170.150.80">
    <property type="entry name" value="NAC domain"/>
    <property type="match status" value="1"/>
</dbReference>
<reference evidence="6" key="1">
    <citation type="journal article" date="2023" name="Nat. Commun.">
        <title>Diploid and tetraploid genomes of Acorus and the evolution of monocots.</title>
        <authorList>
            <person name="Ma L."/>
            <person name="Liu K.W."/>
            <person name="Li Z."/>
            <person name="Hsiao Y.Y."/>
            <person name="Qi Y."/>
            <person name="Fu T."/>
            <person name="Tang G.D."/>
            <person name="Zhang D."/>
            <person name="Sun W.H."/>
            <person name="Liu D.K."/>
            <person name="Li Y."/>
            <person name="Chen G.Z."/>
            <person name="Liu X.D."/>
            <person name="Liao X.Y."/>
            <person name="Jiang Y.T."/>
            <person name="Yu X."/>
            <person name="Hao Y."/>
            <person name="Huang J."/>
            <person name="Zhao X.W."/>
            <person name="Ke S."/>
            <person name="Chen Y.Y."/>
            <person name="Wu W.L."/>
            <person name="Hsu J.L."/>
            <person name="Lin Y.F."/>
            <person name="Huang M.D."/>
            <person name="Li C.Y."/>
            <person name="Huang L."/>
            <person name="Wang Z.W."/>
            <person name="Zhao X."/>
            <person name="Zhong W.Y."/>
            <person name="Peng D.H."/>
            <person name="Ahmad S."/>
            <person name="Lan S."/>
            <person name="Zhang J.S."/>
            <person name="Tsai W.C."/>
            <person name="Van de Peer Y."/>
            <person name="Liu Z.J."/>
        </authorList>
    </citation>
    <scope>NUCLEOTIDE SEQUENCE</scope>
    <source>
        <strain evidence="6">CP</strain>
    </source>
</reference>
<dbReference type="AlphaFoldDB" id="A0AAV9D3J0"/>
<dbReference type="SUPFAM" id="SSF101941">
    <property type="entry name" value="NAC domain"/>
    <property type="match status" value="1"/>
</dbReference>
<dbReference type="Pfam" id="PF02365">
    <property type="entry name" value="NAM"/>
    <property type="match status" value="1"/>
</dbReference>
<dbReference type="InterPro" id="IPR036093">
    <property type="entry name" value="NAC_dom_sf"/>
</dbReference>
<dbReference type="InterPro" id="IPR003441">
    <property type="entry name" value="NAC-dom"/>
</dbReference>
<gene>
    <name evidence="6" type="primary">NAC008</name>
    <name evidence="6" type="ORF">QJS10_CPA16g00422</name>
</gene>
<dbReference type="InterPro" id="IPR044799">
    <property type="entry name" value="SOG1-like"/>
</dbReference>
<dbReference type="GO" id="GO:0005634">
    <property type="term" value="C:nucleus"/>
    <property type="evidence" value="ECO:0007669"/>
    <property type="project" value="TreeGrafter"/>
</dbReference>
<dbReference type="GO" id="GO:0000976">
    <property type="term" value="F:transcription cis-regulatory region binding"/>
    <property type="evidence" value="ECO:0007669"/>
    <property type="project" value="TreeGrafter"/>
</dbReference>
<evidence type="ECO:0000313" key="6">
    <source>
        <dbReference type="EMBL" id="KAK1294698.1"/>
    </source>
</evidence>
<evidence type="ECO:0000313" key="7">
    <source>
        <dbReference type="Proteomes" id="UP001180020"/>
    </source>
</evidence>
<keyword evidence="7" id="KW-1185">Reference proteome</keyword>
<dbReference type="PANTHER" id="PTHR31079">
    <property type="entry name" value="NAC DOMAIN-CONTAINING PROTEIN 73"/>
    <property type="match status" value="1"/>
</dbReference>
<evidence type="ECO:0000259" key="5">
    <source>
        <dbReference type="PROSITE" id="PS51005"/>
    </source>
</evidence>
<proteinExistence type="predicted"/>
<protein>
    <submittedName>
        <fullName evidence="6">NAC domain-containing protein 8</fullName>
    </submittedName>
</protein>
<evidence type="ECO:0000256" key="4">
    <source>
        <dbReference type="ARBA" id="ARBA00023242"/>
    </source>
</evidence>
<comment type="caution">
    <text evidence="6">The sequence shown here is derived from an EMBL/GenBank/DDBJ whole genome shotgun (WGS) entry which is preliminary data.</text>
</comment>